<accession>A0ABW1DD32</accession>
<proteinExistence type="predicted"/>
<dbReference type="EMBL" id="JBHSOH010000001">
    <property type="protein sequence ID" value="MFC5846683.1"/>
    <property type="molecule type" value="Genomic_DNA"/>
</dbReference>
<evidence type="ECO:0000313" key="2">
    <source>
        <dbReference type="Proteomes" id="UP001595979"/>
    </source>
</evidence>
<protein>
    <submittedName>
        <fullName evidence="1">Uncharacterized protein</fullName>
    </submittedName>
</protein>
<dbReference type="RefSeq" id="WP_380044911.1">
    <property type="nucleotide sequence ID" value="NZ_JBHSOH010000001.1"/>
</dbReference>
<evidence type="ECO:0000313" key="1">
    <source>
        <dbReference type="EMBL" id="MFC5846683.1"/>
    </source>
</evidence>
<keyword evidence="2" id="KW-1185">Reference proteome</keyword>
<dbReference type="Proteomes" id="UP001595979">
    <property type="component" value="Unassembled WGS sequence"/>
</dbReference>
<name>A0ABW1DD32_9DEIO</name>
<reference evidence="2" key="1">
    <citation type="journal article" date="2019" name="Int. J. Syst. Evol. Microbiol.">
        <title>The Global Catalogue of Microorganisms (GCM) 10K type strain sequencing project: providing services to taxonomists for standard genome sequencing and annotation.</title>
        <authorList>
            <consortium name="The Broad Institute Genomics Platform"/>
            <consortium name="The Broad Institute Genome Sequencing Center for Infectious Disease"/>
            <person name="Wu L."/>
            <person name="Ma J."/>
        </authorList>
    </citation>
    <scope>NUCLEOTIDE SEQUENCE [LARGE SCALE GENOMIC DNA]</scope>
    <source>
        <strain evidence="2">CGMCC 1.15053</strain>
    </source>
</reference>
<gene>
    <name evidence="1" type="ORF">ACFPQ6_00030</name>
</gene>
<organism evidence="1 2">
    <name type="scientific">Deinococcus petrolearius</name>
    <dbReference type="NCBI Taxonomy" id="1751295"/>
    <lineage>
        <taxon>Bacteria</taxon>
        <taxon>Thermotogati</taxon>
        <taxon>Deinococcota</taxon>
        <taxon>Deinococci</taxon>
        <taxon>Deinococcales</taxon>
        <taxon>Deinococcaceae</taxon>
        <taxon>Deinococcus</taxon>
    </lineage>
</organism>
<sequence>MNIFDEELKNAVPDAERVAQELGISPLMATVAVCMVSDVLAVKPGATARQIEHATGMMPDAVAACLRVLRPGGDA</sequence>
<comment type="caution">
    <text evidence="1">The sequence shown here is derived from an EMBL/GenBank/DDBJ whole genome shotgun (WGS) entry which is preliminary data.</text>
</comment>